<evidence type="ECO:0000313" key="2">
    <source>
        <dbReference type="Proteomes" id="UP001234297"/>
    </source>
</evidence>
<reference evidence="1 2" key="1">
    <citation type="journal article" date="2022" name="Hortic Res">
        <title>A haplotype resolved chromosomal level avocado genome allows analysis of novel avocado genes.</title>
        <authorList>
            <person name="Nath O."/>
            <person name="Fletcher S.J."/>
            <person name="Hayward A."/>
            <person name="Shaw L.M."/>
            <person name="Masouleh A.K."/>
            <person name="Furtado A."/>
            <person name="Henry R.J."/>
            <person name="Mitter N."/>
        </authorList>
    </citation>
    <scope>NUCLEOTIDE SEQUENCE [LARGE SCALE GENOMIC DNA]</scope>
    <source>
        <strain evidence="2">cv. Hass</strain>
    </source>
</reference>
<dbReference type="EMBL" id="CM056819">
    <property type="protein sequence ID" value="KAJ8624316.1"/>
    <property type="molecule type" value="Genomic_DNA"/>
</dbReference>
<evidence type="ECO:0000313" key="1">
    <source>
        <dbReference type="EMBL" id="KAJ8624316.1"/>
    </source>
</evidence>
<gene>
    <name evidence="1" type="ORF">MRB53_032846</name>
</gene>
<comment type="caution">
    <text evidence="1">The sequence shown here is derived from an EMBL/GenBank/DDBJ whole genome shotgun (WGS) entry which is preliminary data.</text>
</comment>
<accession>A0ACC2KT45</accession>
<protein>
    <submittedName>
        <fullName evidence="1">Uncharacterized protein</fullName>
    </submittedName>
</protein>
<proteinExistence type="predicted"/>
<dbReference type="Proteomes" id="UP001234297">
    <property type="component" value="Chromosome 11"/>
</dbReference>
<organism evidence="1 2">
    <name type="scientific">Persea americana</name>
    <name type="common">Avocado</name>
    <dbReference type="NCBI Taxonomy" id="3435"/>
    <lineage>
        <taxon>Eukaryota</taxon>
        <taxon>Viridiplantae</taxon>
        <taxon>Streptophyta</taxon>
        <taxon>Embryophyta</taxon>
        <taxon>Tracheophyta</taxon>
        <taxon>Spermatophyta</taxon>
        <taxon>Magnoliopsida</taxon>
        <taxon>Magnoliidae</taxon>
        <taxon>Laurales</taxon>
        <taxon>Lauraceae</taxon>
        <taxon>Persea</taxon>
    </lineage>
</organism>
<keyword evidence="2" id="KW-1185">Reference proteome</keyword>
<name>A0ACC2KT45_PERAE</name>
<sequence>MMLNTAYLGRGLTAVDHFIFLNRPTHSLLLPATEHTQPSSHCCLLHQQPLLQPTLLLSAQLLTNFPLCSAIPPQLAINQSPYTRRPLLPSSSNCHPLNFISSGHTLSMYSSRQLLPLPDQRPHSLHV</sequence>